<evidence type="ECO:0000256" key="2">
    <source>
        <dbReference type="ARBA" id="ARBA00022729"/>
    </source>
</evidence>
<dbReference type="AlphaFoldDB" id="A0AAP0QFL8"/>
<keyword evidence="3" id="KW-0378">Hydrolase</keyword>
<name>A0AAP0QFL8_9ROSI</name>
<keyword evidence="6" id="KW-1185">Reference proteome</keyword>
<feature type="signal peptide" evidence="4">
    <location>
        <begin position="1"/>
        <end position="26"/>
    </location>
</feature>
<dbReference type="PANTHER" id="PTHR11010">
    <property type="entry name" value="PROTEASE S28 PRO-X CARBOXYPEPTIDASE-RELATED"/>
    <property type="match status" value="1"/>
</dbReference>
<evidence type="ECO:0000313" key="5">
    <source>
        <dbReference type="EMBL" id="KAK9187234.1"/>
    </source>
</evidence>
<sequence length="164" mass="18743">MKALKIRVQCLAWLLFILLHTKFDSPTPLKYIPKIGVLRGINMFQNPGENLASSEPKSDLKNFYYDQTLDHFSYNPESYLTLFPQRYVLNFKHRGGGGGVAAAPILAYLGEESSLDDDLDGIGWLFDNAHRFEALRVYIEVSRDTFVIFVLLCRSLAYQENIIC</sequence>
<keyword evidence="2 4" id="KW-0732">Signal</keyword>
<organism evidence="5 6">
    <name type="scientific">Citrus x changshan-huyou</name>
    <dbReference type="NCBI Taxonomy" id="2935761"/>
    <lineage>
        <taxon>Eukaryota</taxon>
        <taxon>Viridiplantae</taxon>
        <taxon>Streptophyta</taxon>
        <taxon>Embryophyta</taxon>
        <taxon>Tracheophyta</taxon>
        <taxon>Spermatophyta</taxon>
        <taxon>Magnoliopsida</taxon>
        <taxon>eudicotyledons</taxon>
        <taxon>Gunneridae</taxon>
        <taxon>Pentapetalae</taxon>
        <taxon>rosids</taxon>
        <taxon>malvids</taxon>
        <taxon>Sapindales</taxon>
        <taxon>Rutaceae</taxon>
        <taxon>Aurantioideae</taxon>
        <taxon>Citrus</taxon>
    </lineage>
</organism>
<accession>A0AAP0QFL8</accession>
<reference evidence="5 6" key="1">
    <citation type="submission" date="2024-05" db="EMBL/GenBank/DDBJ databases">
        <title>Haplotype-resolved chromosome-level genome assembly of Huyou (Citrus changshanensis).</title>
        <authorList>
            <person name="Miao C."/>
            <person name="Chen W."/>
            <person name="Wu Y."/>
            <person name="Wang L."/>
            <person name="Zhao S."/>
            <person name="Grierson D."/>
            <person name="Xu C."/>
            <person name="Chen K."/>
        </authorList>
    </citation>
    <scope>NUCLEOTIDE SEQUENCE [LARGE SCALE GENOMIC DNA]</scope>
    <source>
        <strain evidence="5">01-14</strain>
        <tissue evidence="5">Leaf</tissue>
    </source>
</reference>
<dbReference type="InterPro" id="IPR029058">
    <property type="entry name" value="AB_hydrolase_fold"/>
</dbReference>
<evidence type="ECO:0000256" key="3">
    <source>
        <dbReference type="ARBA" id="ARBA00022801"/>
    </source>
</evidence>
<dbReference type="Proteomes" id="UP001428341">
    <property type="component" value="Unassembled WGS sequence"/>
</dbReference>
<gene>
    <name evidence="5" type="ORF">WN944_018626</name>
</gene>
<feature type="chain" id="PRO_5042946060" evidence="4">
    <location>
        <begin position="27"/>
        <end position="164"/>
    </location>
</feature>
<dbReference type="PANTHER" id="PTHR11010:SF96">
    <property type="entry name" value="LYSOSOMAL PRO-X CARBOXYPEPTIDASE-LIKE ISOFORM X1"/>
    <property type="match status" value="1"/>
</dbReference>
<proteinExistence type="predicted"/>
<comment type="caution">
    <text evidence="5">The sequence shown here is derived from an EMBL/GenBank/DDBJ whole genome shotgun (WGS) entry which is preliminary data.</text>
</comment>
<dbReference type="EMBL" id="JBCGBO010000007">
    <property type="protein sequence ID" value="KAK9187234.1"/>
    <property type="molecule type" value="Genomic_DNA"/>
</dbReference>
<dbReference type="GO" id="GO:0006508">
    <property type="term" value="P:proteolysis"/>
    <property type="evidence" value="ECO:0007669"/>
    <property type="project" value="UniProtKB-KW"/>
</dbReference>
<evidence type="ECO:0000313" key="6">
    <source>
        <dbReference type="Proteomes" id="UP001428341"/>
    </source>
</evidence>
<evidence type="ECO:0000256" key="4">
    <source>
        <dbReference type="SAM" id="SignalP"/>
    </source>
</evidence>
<dbReference type="Gene3D" id="3.40.50.1820">
    <property type="entry name" value="alpha/beta hydrolase"/>
    <property type="match status" value="1"/>
</dbReference>
<dbReference type="GO" id="GO:0008239">
    <property type="term" value="F:dipeptidyl-peptidase activity"/>
    <property type="evidence" value="ECO:0007669"/>
    <property type="project" value="TreeGrafter"/>
</dbReference>
<keyword evidence="1" id="KW-0645">Protease</keyword>
<protein>
    <submittedName>
        <fullName evidence="5">Uncharacterized protein</fullName>
    </submittedName>
</protein>
<evidence type="ECO:0000256" key="1">
    <source>
        <dbReference type="ARBA" id="ARBA00022670"/>
    </source>
</evidence>